<sequence>MSTLYILNPLEQFELVNLVSIQAPVLGYYELGVTNLGLFLVIQLALVITGLVICYNPAWVARVNTWVVFFESLYGFLVNLLLSQLGLAGLNFTSTAHFALAIGLSCTVLIGVTYLGLAVHGLAFFRLFVPAGTPLALVHLLVVIESISYLARAVSLGLRLSANMLSGHVLLNLISTFSWKFITGSIFGLLLAPLPLLLLTLLFGLELGVA</sequence>
<evidence type="ECO:0000313" key="1">
    <source>
        <dbReference type="EMBL" id="CAG8725617.1"/>
    </source>
</evidence>
<reference evidence="1" key="1">
    <citation type="submission" date="2021-06" db="EMBL/GenBank/DDBJ databases">
        <authorList>
            <person name="Kallberg Y."/>
            <person name="Tangrot J."/>
            <person name="Rosling A."/>
        </authorList>
    </citation>
    <scope>NUCLEOTIDE SEQUENCE</scope>
    <source>
        <strain evidence="1">CL356</strain>
    </source>
</reference>
<feature type="non-terminal residue" evidence="1">
    <location>
        <position position="210"/>
    </location>
</feature>
<feature type="non-terminal residue" evidence="1">
    <location>
        <position position="1"/>
    </location>
</feature>
<gene>
    <name evidence="1" type="ORF">ACOLOM_LOCUS11354</name>
</gene>
<keyword evidence="2" id="KW-1185">Reference proteome</keyword>
<dbReference type="EMBL" id="CAJVPT010040514">
    <property type="protein sequence ID" value="CAG8725617.1"/>
    <property type="molecule type" value="Genomic_DNA"/>
</dbReference>
<name>A0ACA9PYG5_9GLOM</name>
<accession>A0ACA9PYG5</accession>
<evidence type="ECO:0000313" key="2">
    <source>
        <dbReference type="Proteomes" id="UP000789525"/>
    </source>
</evidence>
<proteinExistence type="predicted"/>
<organism evidence="1 2">
    <name type="scientific">Acaulospora colombiana</name>
    <dbReference type="NCBI Taxonomy" id="27376"/>
    <lineage>
        <taxon>Eukaryota</taxon>
        <taxon>Fungi</taxon>
        <taxon>Fungi incertae sedis</taxon>
        <taxon>Mucoromycota</taxon>
        <taxon>Glomeromycotina</taxon>
        <taxon>Glomeromycetes</taxon>
        <taxon>Diversisporales</taxon>
        <taxon>Acaulosporaceae</taxon>
        <taxon>Acaulospora</taxon>
    </lineage>
</organism>
<dbReference type="Proteomes" id="UP000789525">
    <property type="component" value="Unassembled WGS sequence"/>
</dbReference>
<comment type="caution">
    <text evidence="1">The sequence shown here is derived from an EMBL/GenBank/DDBJ whole genome shotgun (WGS) entry which is preliminary data.</text>
</comment>
<protein>
    <submittedName>
        <fullName evidence="1">16557_t:CDS:1</fullName>
    </submittedName>
</protein>